<evidence type="ECO:0000313" key="2">
    <source>
        <dbReference type="EMBL" id="KKL93942.1"/>
    </source>
</evidence>
<protein>
    <recommendedName>
        <fullName evidence="1">Integrase catalytic domain-containing protein</fullName>
    </recommendedName>
</protein>
<sequence length="499" mass="56430">MYSVDIYSRVRRACLKDGMSAREAARYFNKDRKTIAKMLRHELPPGYQRSEPPRRPTLDDYVGVIDEILRSDKALIKKQRHTSKRIFERLRDEHGYAGSLTTVTYYVREQKRRTKEVFVPLSHRPGHAQVDFGETLGVIGGVECKVHFFVMSLPHSDAVFVKGYPAETTEAFCDGHVSAFAFFGGIPQSILYDNTKIAVARILGDRTRVRTRRFTELQSHYLFDDRYGRPARGNDKGNVEGMVGYTRRNFMVPAPRYDSFDDLNAHLEAKCLARQGETLRGHDKTIGERLISDLDALMGLPVAEYEACDHVSTRATSISMVRYKGNDYSVPVAYAHHDVHVRGFVHEVLIGCGNEVIARHQRSYASADMIFDPLHFLPLIEQKVGALDQAAPLQGWELPDVFATLHRLLEARMGKPGKREYVQVLRLLETFDMDVVQGAISHAIDLGAIGYDAVKHLVLCRVEKRPPRLDLEFYPYLPKANVGTTRPSSYMSLIGGTAA</sequence>
<accession>A0A0F9J438</accession>
<dbReference type="InterPro" id="IPR054353">
    <property type="entry name" value="IstA-like_C"/>
</dbReference>
<dbReference type="Pfam" id="PF22483">
    <property type="entry name" value="Mu-transpos_C_2"/>
    <property type="match status" value="1"/>
</dbReference>
<dbReference type="InterPro" id="IPR001584">
    <property type="entry name" value="Integrase_cat-core"/>
</dbReference>
<reference evidence="2" key="1">
    <citation type="journal article" date="2015" name="Nature">
        <title>Complex archaea that bridge the gap between prokaryotes and eukaryotes.</title>
        <authorList>
            <person name="Spang A."/>
            <person name="Saw J.H."/>
            <person name="Jorgensen S.L."/>
            <person name="Zaremba-Niedzwiedzka K."/>
            <person name="Martijn J."/>
            <person name="Lind A.E."/>
            <person name="van Eijk R."/>
            <person name="Schleper C."/>
            <person name="Guy L."/>
            <person name="Ettema T.J."/>
        </authorList>
    </citation>
    <scope>NUCLEOTIDE SEQUENCE</scope>
</reference>
<feature type="domain" description="Integrase catalytic" evidence="1">
    <location>
        <begin position="121"/>
        <end position="250"/>
    </location>
</feature>
<dbReference type="PANTHER" id="PTHR35004">
    <property type="entry name" value="TRANSPOSASE RV3428C-RELATED"/>
    <property type="match status" value="1"/>
</dbReference>
<dbReference type="NCBIfam" id="NF033546">
    <property type="entry name" value="transpos_IS21"/>
    <property type="match status" value="1"/>
</dbReference>
<comment type="caution">
    <text evidence="2">The sequence shown here is derived from an EMBL/GenBank/DDBJ whole genome shotgun (WGS) entry which is preliminary data.</text>
</comment>
<dbReference type="EMBL" id="LAZR01019058">
    <property type="protein sequence ID" value="KKL93942.1"/>
    <property type="molecule type" value="Genomic_DNA"/>
</dbReference>
<proteinExistence type="predicted"/>
<gene>
    <name evidence="2" type="ORF">LCGC14_1869630</name>
</gene>
<dbReference type="GO" id="GO:0015074">
    <property type="term" value="P:DNA integration"/>
    <property type="evidence" value="ECO:0007669"/>
    <property type="project" value="InterPro"/>
</dbReference>
<evidence type="ECO:0000259" key="1">
    <source>
        <dbReference type="PROSITE" id="PS50994"/>
    </source>
</evidence>
<dbReference type="AlphaFoldDB" id="A0A0F9J438"/>
<organism evidence="2">
    <name type="scientific">marine sediment metagenome</name>
    <dbReference type="NCBI Taxonomy" id="412755"/>
    <lineage>
        <taxon>unclassified sequences</taxon>
        <taxon>metagenomes</taxon>
        <taxon>ecological metagenomes</taxon>
    </lineage>
</organism>
<dbReference type="PANTHER" id="PTHR35004:SF7">
    <property type="entry name" value="INTEGRASE PROTEIN"/>
    <property type="match status" value="1"/>
</dbReference>
<dbReference type="PROSITE" id="PS50994">
    <property type="entry name" value="INTEGRASE"/>
    <property type="match status" value="1"/>
</dbReference>
<name>A0A0F9J438_9ZZZZ</name>